<organism evidence="1 2">
    <name type="scientific">Streptococcus pluranimalium</name>
    <dbReference type="NCBI Taxonomy" id="82348"/>
    <lineage>
        <taxon>Bacteria</taxon>
        <taxon>Bacillati</taxon>
        <taxon>Bacillota</taxon>
        <taxon>Bacilli</taxon>
        <taxon>Lactobacillales</taxon>
        <taxon>Streptococcaceae</taxon>
        <taxon>Streptococcus</taxon>
    </lineage>
</organism>
<sequence length="149" mass="16774">MAIKFGDFEEIKSFDKEKTLGALTFLEATPRYRFEDTVDSETGEMKSMPTDDVEEYDILVYSSQAKGNITVTVPPIAKGVEVDSDKAYRKPITFSDLTARLWENRTRQMVNGQERTVSTTGTKFRASDFVVSGLESAKNQHKSEDKKGN</sequence>
<dbReference type="Gene3D" id="2.40.50.390">
    <property type="entry name" value="Conjugative transposon protein, DUF961"/>
    <property type="match status" value="1"/>
</dbReference>
<proteinExistence type="predicted"/>
<reference evidence="1 2" key="1">
    <citation type="submission" date="2017-07" db="EMBL/GenBank/DDBJ databases">
        <title>Streptococcus pluranimalium as cause of bovine abortion.</title>
        <authorList>
            <person name="Rodriguez Campos S."/>
            <person name="Gobeli Brawand S."/>
            <person name="Brodard I."/>
            <person name="Rychener L."/>
            <person name="Perreten V."/>
        </authorList>
    </citation>
    <scope>NUCLEOTIDE SEQUENCE [LARGE SCALE GENOMIC DNA]</scope>
    <source>
        <strain evidence="1 2">14A0014</strain>
    </source>
</reference>
<dbReference type="InterPro" id="IPR038620">
    <property type="entry name" value="YdcP-like_sf"/>
</dbReference>
<protein>
    <recommendedName>
        <fullName evidence="3">DUF961 domain-containing protein</fullName>
    </recommendedName>
</protein>
<dbReference type="Proteomes" id="UP000255411">
    <property type="component" value="Chromosome"/>
</dbReference>
<dbReference type="RefSeq" id="WP_115131017.1">
    <property type="nucleotide sequence ID" value="NZ_CP022601.1"/>
</dbReference>
<name>A0A345VMZ3_9STRE</name>
<evidence type="ECO:0000313" key="1">
    <source>
        <dbReference type="EMBL" id="AXJ14095.1"/>
    </source>
</evidence>
<gene>
    <name evidence="1" type="ORF">Sp14A_22130</name>
</gene>
<dbReference type="EMBL" id="CP022601">
    <property type="protein sequence ID" value="AXJ14095.1"/>
    <property type="molecule type" value="Genomic_DNA"/>
</dbReference>
<accession>A0A345VMZ3</accession>
<dbReference type="AlphaFoldDB" id="A0A345VMZ3"/>
<evidence type="ECO:0000313" key="2">
    <source>
        <dbReference type="Proteomes" id="UP000255411"/>
    </source>
</evidence>
<evidence type="ECO:0008006" key="3">
    <source>
        <dbReference type="Google" id="ProtNLM"/>
    </source>
</evidence>